<reference evidence="2 3" key="1">
    <citation type="submission" date="2016-10" db="EMBL/GenBank/DDBJ databases">
        <authorList>
            <person name="de Groot N.N."/>
        </authorList>
    </citation>
    <scope>NUCLEOTIDE SEQUENCE [LARGE SCALE GENOMIC DNA]</scope>
    <source>
        <strain evidence="2 3">NLAE-zl-G419</strain>
    </source>
</reference>
<keyword evidence="3" id="KW-1185">Reference proteome</keyword>
<dbReference type="eggNOG" id="ENOG50315CJ">
    <property type="taxonomic scope" value="Bacteria"/>
</dbReference>
<organism evidence="2 3">
    <name type="scientific">Clostridium cadaveris</name>
    <dbReference type="NCBI Taxonomy" id="1529"/>
    <lineage>
        <taxon>Bacteria</taxon>
        <taxon>Bacillati</taxon>
        <taxon>Bacillota</taxon>
        <taxon>Clostridia</taxon>
        <taxon>Eubacteriales</taxon>
        <taxon>Clostridiaceae</taxon>
        <taxon>Clostridium</taxon>
    </lineage>
</organism>
<evidence type="ECO:0000313" key="4">
    <source>
        <dbReference type="Proteomes" id="UP000246114"/>
    </source>
</evidence>
<dbReference type="EMBL" id="FOOE01000021">
    <property type="protein sequence ID" value="SFG02787.1"/>
    <property type="molecule type" value="Genomic_DNA"/>
</dbReference>
<dbReference type="RefSeq" id="WP_027639693.1">
    <property type="nucleotide sequence ID" value="NZ_BAAACD010000044.1"/>
</dbReference>
<evidence type="ECO:0000313" key="1">
    <source>
        <dbReference type="EMBL" id="PWL54927.1"/>
    </source>
</evidence>
<evidence type="ECO:0000313" key="2">
    <source>
        <dbReference type="EMBL" id="SFG02787.1"/>
    </source>
</evidence>
<dbReference type="GO" id="GO:0140096">
    <property type="term" value="F:catalytic activity, acting on a protein"/>
    <property type="evidence" value="ECO:0007669"/>
    <property type="project" value="UniProtKB-ARBA"/>
</dbReference>
<dbReference type="Gene3D" id="3.30.930.10">
    <property type="entry name" value="Bira Bifunctional Protein, Domain 2"/>
    <property type="match status" value="1"/>
</dbReference>
<gene>
    <name evidence="1" type="ORF">DBY38_02905</name>
    <name evidence="2" type="ORF">SAMN04487885_12143</name>
</gene>
<dbReference type="AlphaFoldDB" id="A0A1I2NM60"/>
<dbReference type="SUPFAM" id="SSF142913">
    <property type="entry name" value="YktB/PF0168-like"/>
    <property type="match status" value="1"/>
</dbReference>
<dbReference type="Proteomes" id="UP000246114">
    <property type="component" value="Unassembled WGS sequence"/>
</dbReference>
<dbReference type="InterPro" id="IPR045864">
    <property type="entry name" value="aa-tRNA-synth_II/BPL/LPL"/>
</dbReference>
<evidence type="ECO:0000313" key="3">
    <source>
        <dbReference type="Proteomes" id="UP000182135"/>
    </source>
</evidence>
<dbReference type="Proteomes" id="UP000182135">
    <property type="component" value="Unassembled WGS sequence"/>
</dbReference>
<dbReference type="STRING" id="1529.SAMN04487885_12143"/>
<accession>A0A1I2NM60</accession>
<proteinExistence type="predicted"/>
<sequence>MINIKEVHEFINSIYENAENAYKKLSESEKIKCTYTICKGNYIKIGSEYRYQHYGIPIIVIEGVGDIGFNMDGIFFEFFLDRDELANMDFNEISNRHVEIYGAEDCSVDYYKIGDKLRNVKRKIEGSTENSFGIAFYYNSYDVDRDIIEEFMIVKKALKK</sequence>
<name>A0A1I2NM60_9CLOT</name>
<dbReference type="EMBL" id="QAMZ01000016">
    <property type="protein sequence ID" value="PWL54927.1"/>
    <property type="molecule type" value="Genomic_DNA"/>
</dbReference>
<reference evidence="1 4" key="2">
    <citation type="submission" date="2018-03" db="EMBL/GenBank/DDBJ databases">
        <title>The uncultured portion of the human microbiome is neutrally assembled.</title>
        <authorList>
            <person name="Jeraldo P."/>
            <person name="Boardman L."/>
            <person name="White B.A."/>
            <person name="Nelson H."/>
            <person name="Goldenfeld N."/>
            <person name="Chia N."/>
        </authorList>
    </citation>
    <scope>NUCLEOTIDE SEQUENCE [LARGE SCALE GENOMIC DNA]</scope>
    <source>
        <strain evidence="1">CIM:MAG 903</strain>
    </source>
</reference>
<protein>
    <submittedName>
        <fullName evidence="2">Uncharacterized protein</fullName>
    </submittedName>
</protein>
<dbReference type="GO" id="GO:0016740">
    <property type="term" value="F:transferase activity"/>
    <property type="evidence" value="ECO:0007669"/>
    <property type="project" value="UniProtKB-ARBA"/>
</dbReference>